<feature type="domain" description="Zinc-ribbon" evidence="3">
    <location>
        <begin position="2"/>
        <end position="23"/>
    </location>
</feature>
<dbReference type="EMBL" id="JAUOQO010000001">
    <property type="protein sequence ID" value="MDO6572756.1"/>
    <property type="molecule type" value="Genomic_DNA"/>
</dbReference>
<evidence type="ECO:0000313" key="4">
    <source>
        <dbReference type="EMBL" id="MDO6572756.1"/>
    </source>
</evidence>
<feature type="compositionally biased region" description="Low complexity" evidence="1">
    <location>
        <begin position="43"/>
        <end position="52"/>
    </location>
</feature>
<proteinExistence type="predicted"/>
<keyword evidence="2" id="KW-0812">Transmembrane</keyword>
<dbReference type="AlphaFoldDB" id="A0AAW7YQ38"/>
<reference evidence="4" key="1">
    <citation type="submission" date="2023-07" db="EMBL/GenBank/DDBJ databases">
        <title>Genome content predicts the carbon catabolic preferences of heterotrophic bacteria.</title>
        <authorList>
            <person name="Gralka M."/>
        </authorList>
    </citation>
    <scope>NUCLEOTIDE SEQUENCE</scope>
    <source>
        <strain evidence="4">E2R20</strain>
    </source>
</reference>
<name>A0AAW7YQ38_9STAP</name>
<keyword evidence="5" id="KW-1185">Reference proteome</keyword>
<sequence>MKCLNCGQNYQPEDRFCVQCGAEIIKPDEATQNVPTASTMTEDQQLQSTSKQSQKKDDVNNERQLYKKTTSVHQTTRKRSTLEENDSFVEEITDDNMSSMEYFFKDLQIEGKKFFTHVFKSVDDIFENQVTFNYRFLLSLVCIGTLLSTLLIIILSSDLFLFMASSSPLKITFYILMIMLGSTTLSIGVLYSVLKISLNTKVQLHKVVSDFIVVNTFSVITLLIGLILAILGVTKLAIIILVVACVMLYIISPSYILAKYSVMYSTKIASIYSIIIYQLVMTILVYLLGHMIIEQLINDYLMKLWDSGFNGLL</sequence>
<protein>
    <submittedName>
        <fullName evidence="4">Zinc ribbon domain-containing protein</fullName>
    </submittedName>
</protein>
<accession>A0AAW7YQ38</accession>
<feature type="transmembrane region" description="Helical" evidence="2">
    <location>
        <begin position="212"/>
        <end position="231"/>
    </location>
</feature>
<dbReference type="InterPro" id="IPR026870">
    <property type="entry name" value="Zinc_ribbon_dom"/>
</dbReference>
<feature type="transmembrane region" description="Helical" evidence="2">
    <location>
        <begin position="237"/>
        <end position="258"/>
    </location>
</feature>
<dbReference type="Proteomes" id="UP001170310">
    <property type="component" value="Unassembled WGS sequence"/>
</dbReference>
<evidence type="ECO:0000259" key="3">
    <source>
        <dbReference type="Pfam" id="PF13240"/>
    </source>
</evidence>
<feature type="compositionally biased region" description="Polar residues" evidence="1">
    <location>
        <begin position="31"/>
        <end position="42"/>
    </location>
</feature>
<evidence type="ECO:0000256" key="1">
    <source>
        <dbReference type="SAM" id="MobiDB-lite"/>
    </source>
</evidence>
<keyword evidence="2" id="KW-1133">Transmembrane helix</keyword>
<gene>
    <name evidence="4" type="ORF">Q4528_01135</name>
</gene>
<keyword evidence="2" id="KW-0472">Membrane</keyword>
<dbReference type="RefSeq" id="WP_046466971.1">
    <property type="nucleotide sequence ID" value="NZ_JAUOQO010000001.1"/>
</dbReference>
<feature type="region of interest" description="Disordered" evidence="1">
    <location>
        <begin position="31"/>
        <end position="83"/>
    </location>
</feature>
<dbReference type="Pfam" id="PF13240">
    <property type="entry name" value="Zn_Ribbon_1"/>
    <property type="match status" value="1"/>
</dbReference>
<feature type="transmembrane region" description="Helical" evidence="2">
    <location>
        <begin position="136"/>
        <end position="165"/>
    </location>
</feature>
<feature type="transmembrane region" description="Helical" evidence="2">
    <location>
        <begin position="171"/>
        <end position="191"/>
    </location>
</feature>
<comment type="caution">
    <text evidence="4">The sequence shown here is derived from an EMBL/GenBank/DDBJ whole genome shotgun (WGS) entry which is preliminary data.</text>
</comment>
<feature type="compositionally biased region" description="Basic and acidic residues" evidence="1">
    <location>
        <begin position="54"/>
        <end position="65"/>
    </location>
</feature>
<organism evidence="4 5">
    <name type="scientific">Staphylococcus pasteuri_A</name>
    <dbReference type="NCBI Taxonomy" id="3062664"/>
    <lineage>
        <taxon>Bacteria</taxon>
        <taxon>Bacillati</taxon>
        <taxon>Bacillota</taxon>
        <taxon>Bacilli</taxon>
        <taxon>Bacillales</taxon>
        <taxon>Staphylococcaceae</taxon>
        <taxon>Staphylococcus</taxon>
    </lineage>
</organism>
<evidence type="ECO:0000313" key="5">
    <source>
        <dbReference type="Proteomes" id="UP001170310"/>
    </source>
</evidence>
<evidence type="ECO:0000256" key="2">
    <source>
        <dbReference type="SAM" id="Phobius"/>
    </source>
</evidence>
<feature type="transmembrane region" description="Helical" evidence="2">
    <location>
        <begin position="270"/>
        <end position="293"/>
    </location>
</feature>